<dbReference type="OMA" id="VWFARPN"/>
<reference evidence="2 3" key="1">
    <citation type="submission" date="2012-04" db="EMBL/GenBank/DDBJ databases">
        <title>The Genome Sequence of Saprolegnia declina VS20.</title>
        <authorList>
            <consortium name="The Broad Institute Genome Sequencing Platform"/>
            <person name="Russ C."/>
            <person name="Nusbaum C."/>
            <person name="Tyler B."/>
            <person name="van West P."/>
            <person name="Dieguez-Uribeondo J."/>
            <person name="de Bruijn I."/>
            <person name="Tripathy S."/>
            <person name="Jiang R."/>
            <person name="Young S.K."/>
            <person name="Zeng Q."/>
            <person name="Gargeya S."/>
            <person name="Fitzgerald M."/>
            <person name="Haas B."/>
            <person name="Abouelleil A."/>
            <person name="Alvarado L."/>
            <person name="Arachchi H.M."/>
            <person name="Berlin A."/>
            <person name="Chapman S.B."/>
            <person name="Goldberg J."/>
            <person name="Griggs A."/>
            <person name="Gujja S."/>
            <person name="Hansen M."/>
            <person name="Howarth C."/>
            <person name="Imamovic A."/>
            <person name="Larimer J."/>
            <person name="McCowen C."/>
            <person name="Montmayeur A."/>
            <person name="Murphy C."/>
            <person name="Neiman D."/>
            <person name="Pearson M."/>
            <person name="Priest M."/>
            <person name="Roberts A."/>
            <person name="Saif S."/>
            <person name="Shea T."/>
            <person name="Sisk P."/>
            <person name="Sykes S."/>
            <person name="Wortman J."/>
            <person name="Nusbaum C."/>
            <person name="Birren B."/>
        </authorList>
    </citation>
    <scope>NUCLEOTIDE SEQUENCE [LARGE SCALE GENOMIC DNA]</scope>
    <source>
        <strain evidence="2 3">VS20</strain>
    </source>
</reference>
<dbReference type="InParanoid" id="T0RPW2"/>
<accession>T0RPW2</accession>
<dbReference type="RefSeq" id="XP_008611929.1">
    <property type="nucleotide sequence ID" value="XM_008613707.1"/>
</dbReference>
<evidence type="ECO:0000313" key="2">
    <source>
        <dbReference type="EMBL" id="EQC34523.1"/>
    </source>
</evidence>
<gene>
    <name evidence="2" type="ORF">SDRG_07851</name>
</gene>
<dbReference type="GeneID" id="19948578"/>
<dbReference type="AlphaFoldDB" id="T0RPW2"/>
<dbReference type="Gene3D" id="3.90.230.10">
    <property type="entry name" value="Creatinase/methionine aminopeptidase superfamily"/>
    <property type="match status" value="1"/>
</dbReference>
<evidence type="ECO:0000259" key="1">
    <source>
        <dbReference type="Pfam" id="PF00557"/>
    </source>
</evidence>
<sequence length="383" mass="41967">MAMYAAPYDEGVDVGERIEDFGLKVERVRALLRNLDVSGCLLSLSHNFAWLSGGGRNHILLASEGGVGSLFVNATRVLLLTNNIEGQRLLHEELAGLPIELLDEPWYEPGETEAVLAAIVGPGATFLRDTNTAVEKRLAQLRQSLTPLDIKRYRALGRHCSQVVTDVADSVRRGVSEWSLAGQLHQRALEHGIDVVVVLVAADERLDNIRHPLPTTKLVREKAMLVLCGRRGGLICSLTRIVCVSSEVPEDLRARHHAVTYVDATALAATRPDAIASDIFRAIQRAYATSGYPNEWKLHHQGGGTGYKSREWKADASNHEIVAPLRAFAWNPSIAGTKSEDTVLLLADGQLEVLTQAPSTWPMLHHVVDGVEIARPDILHRPS</sequence>
<proteinExistence type="predicted"/>
<protein>
    <recommendedName>
        <fullName evidence="1">Peptidase M24 domain-containing protein</fullName>
    </recommendedName>
</protein>
<dbReference type="EMBL" id="JH767154">
    <property type="protein sequence ID" value="EQC34523.1"/>
    <property type="molecule type" value="Genomic_DNA"/>
</dbReference>
<dbReference type="PANTHER" id="PTHR46112:SF2">
    <property type="entry name" value="XAA-PRO AMINOPEPTIDASE P-RELATED"/>
    <property type="match status" value="1"/>
</dbReference>
<dbReference type="eggNOG" id="ENOG502QSPG">
    <property type="taxonomic scope" value="Eukaryota"/>
</dbReference>
<dbReference type="Proteomes" id="UP000030762">
    <property type="component" value="Unassembled WGS sequence"/>
</dbReference>
<dbReference type="Pfam" id="PF00557">
    <property type="entry name" value="Peptidase_M24"/>
    <property type="match status" value="1"/>
</dbReference>
<feature type="domain" description="Peptidase M24" evidence="1">
    <location>
        <begin position="152"/>
        <end position="343"/>
    </location>
</feature>
<evidence type="ECO:0000313" key="3">
    <source>
        <dbReference type="Proteomes" id="UP000030762"/>
    </source>
</evidence>
<name>T0RPW2_SAPDV</name>
<dbReference type="InterPro" id="IPR050659">
    <property type="entry name" value="Peptidase_M24B"/>
</dbReference>
<keyword evidence="3" id="KW-1185">Reference proteome</keyword>
<organism evidence="2 3">
    <name type="scientific">Saprolegnia diclina (strain VS20)</name>
    <dbReference type="NCBI Taxonomy" id="1156394"/>
    <lineage>
        <taxon>Eukaryota</taxon>
        <taxon>Sar</taxon>
        <taxon>Stramenopiles</taxon>
        <taxon>Oomycota</taxon>
        <taxon>Saprolegniomycetes</taxon>
        <taxon>Saprolegniales</taxon>
        <taxon>Saprolegniaceae</taxon>
        <taxon>Saprolegnia</taxon>
    </lineage>
</organism>
<dbReference type="CDD" id="cd01066">
    <property type="entry name" value="APP_MetAP"/>
    <property type="match status" value="1"/>
</dbReference>
<dbReference type="PANTHER" id="PTHR46112">
    <property type="entry name" value="AMINOPEPTIDASE"/>
    <property type="match status" value="1"/>
</dbReference>
<dbReference type="InterPro" id="IPR036005">
    <property type="entry name" value="Creatinase/aminopeptidase-like"/>
</dbReference>
<dbReference type="InterPro" id="IPR000994">
    <property type="entry name" value="Pept_M24"/>
</dbReference>
<dbReference type="VEuPathDB" id="FungiDB:SDRG_07851"/>
<dbReference type="SUPFAM" id="SSF55920">
    <property type="entry name" value="Creatinase/aminopeptidase"/>
    <property type="match status" value="1"/>
</dbReference>
<dbReference type="OrthoDB" id="2013818at2759"/>